<dbReference type="HOGENOM" id="CLU_3317025_0_0_0"/>
<gene>
    <name evidence="1" type="ordered locus">SNE_A22270</name>
</gene>
<protein>
    <submittedName>
        <fullName evidence="1">Uncharacterized protein</fullName>
    </submittedName>
</protein>
<dbReference type="AlphaFoldDB" id="F8L464"/>
<dbReference type="STRING" id="331113.SNE_A22270"/>
<reference evidence="1 2" key="2">
    <citation type="journal article" date="2011" name="Mol. Biol. Evol.">
        <title>Unity in variety--the pan-genome of the Chlamydiae.</title>
        <authorList>
            <person name="Collingro A."/>
            <person name="Tischler P."/>
            <person name="Weinmaier T."/>
            <person name="Penz T."/>
            <person name="Heinz E."/>
            <person name="Brunham R.C."/>
            <person name="Read T.D."/>
            <person name="Bavoil P.M."/>
            <person name="Sachse K."/>
            <person name="Kahane S."/>
            <person name="Friedman M.G."/>
            <person name="Rattei T."/>
            <person name="Myers G.S."/>
            <person name="Horn M."/>
        </authorList>
    </citation>
    <scope>NUCLEOTIDE SEQUENCE [LARGE SCALE GENOMIC DNA]</scope>
    <source>
        <strain evidence="2">ATCC VR-1471 / Z</strain>
    </source>
</reference>
<proteinExistence type="predicted"/>
<evidence type="ECO:0000313" key="1">
    <source>
        <dbReference type="EMBL" id="CCB90104.1"/>
    </source>
</evidence>
<reference key="1">
    <citation type="journal article" date="2011" name="Mol. Biol. Evol.">
        <title>Unity in variety -- the pan-genome of the Chlamydiae.</title>
        <authorList>
            <person name="Collingro A."/>
            <person name="Tischler P."/>
            <person name="Weinmaier T."/>
            <person name="Penz T."/>
            <person name="Heinz E."/>
            <person name="Brunham R.C."/>
            <person name="Read T.D."/>
            <person name="Bavoil P.M."/>
            <person name="Sachse K."/>
            <person name="Kahane S."/>
            <person name="Friedman M.G."/>
            <person name="Rattei T."/>
            <person name="Myers G.S.A."/>
            <person name="Horn M."/>
        </authorList>
    </citation>
    <scope>NUCLEOTIDE SEQUENCE</scope>
    <source>
        <strain>Z</strain>
    </source>
</reference>
<accession>F8L464</accession>
<dbReference type="EMBL" id="FR872582">
    <property type="protein sequence ID" value="CCB90104.1"/>
    <property type="molecule type" value="Genomic_DNA"/>
</dbReference>
<sequence>MISRFSYDTPISKIKEKLNATFLFKSIYLNDPIKKKFEN</sequence>
<dbReference type="KEGG" id="sng:SNE_A22270"/>
<organism evidence="1 2">
    <name type="scientific">Simkania negevensis (strain ATCC VR-1471 / DSM 27360 / Z)</name>
    <dbReference type="NCBI Taxonomy" id="331113"/>
    <lineage>
        <taxon>Bacteria</taxon>
        <taxon>Pseudomonadati</taxon>
        <taxon>Chlamydiota</taxon>
        <taxon>Chlamydiia</taxon>
        <taxon>Parachlamydiales</taxon>
        <taxon>Simkaniaceae</taxon>
        <taxon>Simkania</taxon>
    </lineage>
</organism>
<keyword evidence="2" id="KW-1185">Reference proteome</keyword>
<evidence type="ECO:0000313" key="2">
    <source>
        <dbReference type="Proteomes" id="UP000000496"/>
    </source>
</evidence>
<name>F8L464_SIMNZ</name>
<dbReference type="Proteomes" id="UP000000496">
    <property type="component" value="Chromosome gsn.131"/>
</dbReference>